<accession>A0A6F8XGY0</accession>
<keyword evidence="6" id="KW-1185">Reference proteome</keyword>
<dbReference type="GO" id="GO:0042918">
    <property type="term" value="P:alkanesulfonate transmembrane transport"/>
    <property type="evidence" value="ECO:0007669"/>
    <property type="project" value="TreeGrafter"/>
</dbReference>
<dbReference type="PANTHER" id="PTHR30024">
    <property type="entry name" value="ALIPHATIC SULFONATES-BINDING PROTEIN-RELATED"/>
    <property type="match status" value="1"/>
</dbReference>
<dbReference type="Pfam" id="PF16868">
    <property type="entry name" value="NMT1_3"/>
    <property type="match status" value="1"/>
</dbReference>
<dbReference type="PANTHER" id="PTHR30024:SF47">
    <property type="entry name" value="TAURINE-BINDING PERIPLASMIC PROTEIN"/>
    <property type="match status" value="1"/>
</dbReference>
<protein>
    <submittedName>
        <fullName evidence="5">C4-dicarboxylate ABC transporter</fullName>
    </submittedName>
</protein>
<organism evidence="5 6">
    <name type="scientific">Vreelandella aquamarina</name>
    <dbReference type="NCBI Taxonomy" id="77097"/>
    <lineage>
        <taxon>Bacteria</taxon>
        <taxon>Pseudomonadati</taxon>
        <taxon>Pseudomonadota</taxon>
        <taxon>Gammaproteobacteria</taxon>
        <taxon>Oceanospirillales</taxon>
        <taxon>Halomonadaceae</taxon>
        <taxon>Vreelandella</taxon>
    </lineage>
</organism>
<evidence type="ECO:0000313" key="5">
    <source>
        <dbReference type="EMBL" id="BCB72597.1"/>
    </source>
</evidence>
<keyword evidence="3 4" id="KW-0732">Signal</keyword>
<gene>
    <name evidence="5" type="ORF">HMEPL2_29480</name>
</gene>
<comment type="subcellular location">
    <subcellularLocation>
        <location evidence="1">Periplasm</location>
    </subcellularLocation>
</comment>
<evidence type="ECO:0000256" key="1">
    <source>
        <dbReference type="ARBA" id="ARBA00004418"/>
    </source>
</evidence>
<evidence type="ECO:0000256" key="2">
    <source>
        <dbReference type="ARBA" id="ARBA00010742"/>
    </source>
</evidence>
<reference evidence="5 6" key="1">
    <citation type="submission" date="2020-03" db="EMBL/GenBank/DDBJ databases">
        <title>Complete Genome Sequence of Halomonas meridiana strain Eplume2, isolated from hydrothermal-plume in the north east Pacific Ocean.</title>
        <authorList>
            <person name="Kurihara Y."/>
            <person name="Kawai S."/>
            <person name="Sakai A."/>
            <person name="Galipon J."/>
            <person name="Arakawa K."/>
        </authorList>
    </citation>
    <scope>NUCLEOTIDE SEQUENCE [LARGE SCALE GENOMIC DNA]</scope>
    <source>
        <strain evidence="5 6">Eplume2</strain>
    </source>
</reference>
<dbReference type="NCBIfam" id="TIGR02122">
    <property type="entry name" value="TRAP_TAXI"/>
    <property type="match status" value="1"/>
</dbReference>
<feature type="chain" id="PRO_5026258980" evidence="4">
    <location>
        <begin position="35"/>
        <end position="386"/>
    </location>
</feature>
<sequence>MSILKYATHTTRRSMPAMGLLAGAMMCAVGTAQAQDLPSSMMWSAYDVGSSGYAEASAIADAFGREFGTRVRIQPSGSAIGRLQPLVNGRTDYAFLATEAFFASEGVYDFADRSWGPQDLRALGGRPASGGLATAADANIRQVSDVKGKRVAYVAGNPSVNVKLDAMLAFAGLTREDVDAITFPTYAAAMSSLTEGRTDATFTVTTPGLMYELAESPRGIHWVEIPQDDVDGWENMDQVAPIFSPYEETVGAGLSEENPVSMVAYRYPMVVTRSDLGDDEAYAFIKSLDEAYDLYKDATAVMDRWEIDQFGAPPLDVPFHDGAIRYLEEKGIWTEEHQAWNDKRKDRLEALIIAWEDAMEEGGELSDSEFADIWEEHRSNALINFN</sequence>
<comment type="similarity">
    <text evidence="2">Belongs to the bacterial solute-binding protein SsuA/TauA family.</text>
</comment>
<proteinExistence type="inferred from homology"/>
<dbReference type="SUPFAM" id="SSF53850">
    <property type="entry name" value="Periplasmic binding protein-like II"/>
    <property type="match status" value="1"/>
</dbReference>
<dbReference type="RefSeq" id="WP_172515329.1">
    <property type="nucleotide sequence ID" value="NZ_AP022869.1"/>
</dbReference>
<dbReference type="InterPro" id="IPR011852">
    <property type="entry name" value="TRAP_TAXI"/>
</dbReference>
<evidence type="ECO:0000313" key="6">
    <source>
        <dbReference type="Proteomes" id="UP000501053"/>
    </source>
</evidence>
<evidence type="ECO:0000256" key="4">
    <source>
        <dbReference type="SAM" id="SignalP"/>
    </source>
</evidence>
<dbReference type="EMBL" id="AP022869">
    <property type="protein sequence ID" value="BCB72597.1"/>
    <property type="molecule type" value="Genomic_DNA"/>
</dbReference>
<feature type="signal peptide" evidence="4">
    <location>
        <begin position="1"/>
        <end position="34"/>
    </location>
</feature>
<name>A0A6F8XGY0_9GAMM</name>
<dbReference type="Proteomes" id="UP000501053">
    <property type="component" value="Chromosome"/>
</dbReference>
<dbReference type="GO" id="GO:0042597">
    <property type="term" value="C:periplasmic space"/>
    <property type="evidence" value="ECO:0007669"/>
    <property type="project" value="UniProtKB-SubCell"/>
</dbReference>
<evidence type="ECO:0000256" key="3">
    <source>
        <dbReference type="ARBA" id="ARBA00022729"/>
    </source>
</evidence>
<dbReference type="Gene3D" id="3.40.190.10">
    <property type="entry name" value="Periplasmic binding protein-like II"/>
    <property type="match status" value="2"/>
</dbReference>
<dbReference type="AlphaFoldDB" id="A0A6F8XGY0"/>